<organism evidence="2 3">
    <name type="scientific">Naumannella halotolerans</name>
    <dbReference type="NCBI Taxonomy" id="993414"/>
    <lineage>
        <taxon>Bacteria</taxon>
        <taxon>Bacillati</taxon>
        <taxon>Actinomycetota</taxon>
        <taxon>Actinomycetes</taxon>
        <taxon>Propionibacteriales</taxon>
        <taxon>Propionibacteriaceae</taxon>
        <taxon>Naumannella</taxon>
    </lineage>
</organism>
<dbReference type="Pfam" id="PF12867">
    <property type="entry name" value="DinB_2"/>
    <property type="match status" value="1"/>
</dbReference>
<protein>
    <submittedName>
        <fullName evidence="2">DinB family protein</fullName>
    </submittedName>
</protein>
<feature type="domain" description="DinB-like" evidence="1">
    <location>
        <begin position="25"/>
        <end position="165"/>
    </location>
</feature>
<evidence type="ECO:0000259" key="1">
    <source>
        <dbReference type="Pfam" id="PF12867"/>
    </source>
</evidence>
<dbReference type="SUPFAM" id="SSF109854">
    <property type="entry name" value="DinB/YfiT-like putative metalloenzymes"/>
    <property type="match status" value="1"/>
</dbReference>
<proteinExistence type="predicted"/>
<dbReference type="Proteomes" id="UP000295371">
    <property type="component" value="Unassembled WGS sequence"/>
</dbReference>
<name>A0A4R7J2F0_9ACTN</name>
<keyword evidence="3" id="KW-1185">Reference proteome</keyword>
<sequence>MTGRSVEYMDATQILVDAATRPAEAAAALTAGLTAEQLNAHPGGHDNSIAWLLWHIGREIDAQVAELSGRPPVWENFRDRFELGELGDQVGYGFTPQQARSIVVDDAGLLQQYLQAATDALVAYLQTLGEEDLDQVIDTSWDPPVTRGARLVSIIDDAAQHIGQVGYARSIAG</sequence>
<reference evidence="2 3" key="1">
    <citation type="submission" date="2019-03" db="EMBL/GenBank/DDBJ databases">
        <title>Genomic Encyclopedia of Archaeal and Bacterial Type Strains, Phase II (KMG-II): from individual species to whole genera.</title>
        <authorList>
            <person name="Goeker M."/>
        </authorList>
    </citation>
    <scope>NUCLEOTIDE SEQUENCE [LARGE SCALE GENOMIC DNA]</scope>
    <source>
        <strain evidence="2 3">DSM 24323</strain>
    </source>
</reference>
<accession>A0A4R7J2F0</accession>
<dbReference type="InterPro" id="IPR034660">
    <property type="entry name" value="DinB/YfiT-like"/>
</dbReference>
<comment type="caution">
    <text evidence="2">The sequence shown here is derived from an EMBL/GenBank/DDBJ whole genome shotgun (WGS) entry which is preliminary data.</text>
</comment>
<dbReference type="NCBIfam" id="NF047843">
    <property type="entry name" value="MST_Rv0443"/>
    <property type="match status" value="1"/>
</dbReference>
<gene>
    <name evidence="2" type="ORF">CLV29_2794</name>
</gene>
<dbReference type="Gene3D" id="1.20.120.450">
    <property type="entry name" value="dinb family like domain"/>
    <property type="match status" value="1"/>
</dbReference>
<dbReference type="InterPro" id="IPR024775">
    <property type="entry name" value="DinB-like"/>
</dbReference>
<dbReference type="AlphaFoldDB" id="A0A4R7J2F0"/>
<evidence type="ECO:0000313" key="2">
    <source>
        <dbReference type="EMBL" id="TDT31372.1"/>
    </source>
</evidence>
<evidence type="ECO:0000313" key="3">
    <source>
        <dbReference type="Proteomes" id="UP000295371"/>
    </source>
</evidence>
<dbReference type="EMBL" id="SOAW01000002">
    <property type="protein sequence ID" value="TDT31372.1"/>
    <property type="molecule type" value="Genomic_DNA"/>
</dbReference>